<sequence length="100" mass="11407">DMWDAPGPQAARVEDVNDEEDDENKSTCYAYEYNKGPVADILGKGETAFEKMKEVQDSLGGSAYSPFEDWEEWELAQWLINNINQRAMDEFLKLPVVGEQ</sequence>
<dbReference type="EMBL" id="KN834262">
    <property type="protein sequence ID" value="KIK11257.1"/>
    <property type="molecule type" value="Genomic_DNA"/>
</dbReference>
<gene>
    <name evidence="2" type="ORF">PISMIDRAFT_123021</name>
</gene>
<proteinExistence type="predicted"/>
<name>A0A0C9YLT0_9AGAM</name>
<dbReference type="HOGENOM" id="CLU_2312875_0_0_1"/>
<dbReference type="AlphaFoldDB" id="A0A0C9YLT0"/>
<feature type="region of interest" description="Disordered" evidence="1">
    <location>
        <begin position="1"/>
        <end position="24"/>
    </location>
</feature>
<evidence type="ECO:0000313" key="2">
    <source>
        <dbReference type="EMBL" id="KIK11257.1"/>
    </source>
</evidence>
<evidence type="ECO:0000313" key="3">
    <source>
        <dbReference type="Proteomes" id="UP000054018"/>
    </source>
</evidence>
<keyword evidence="3" id="KW-1185">Reference proteome</keyword>
<protein>
    <submittedName>
        <fullName evidence="2">Uncharacterized protein</fullName>
    </submittedName>
</protein>
<accession>A0A0C9YLT0</accession>
<evidence type="ECO:0000256" key="1">
    <source>
        <dbReference type="SAM" id="MobiDB-lite"/>
    </source>
</evidence>
<organism evidence="2 3">
    <name type="scientific">Pisolithus microcarpus 441</name>
    <dbReference type="NCBI Taxonomy" id="765257"/>
    <lineage>
        <taxon>Eukaryota</taxon>
        <taxon>Fungi</taxon>
        <taxon>Dikarya</taxon>
        <taxon>Basidiomycota</taxon>
        <taxon>Agaricomycotina</taxon>
        <taxon>Agaricomycetes</taxon>
        <taxon>Agaricomycetidae</taxon>
        <taxon>Boletales</taxon>
        <taxon>Sclerodermatineae</taxon>
        <taxon>Pisolithaceae</taxon>
        <taxon>Pisolithus</taxon>
    </lineage>
</organism>
<reference evidence="3" key="2">
    <citation type="submission" date="2015-01" db="EMBL/GenBank/DDBJ databases">
        <title>Evolutionary Origins and Diversification of the Mycorrhizal Mutualists.</title>
        <authorList>
            <consortium name="DOE Joint Genome Institute"/>
            <consortium name="Mycorrhizal Genomics Consortium"/>
            <person name="Kohler A."/>
            <person name="Kuo A."/>
            <person name="Nagy L.G."/>
            <person name="Floudas D."/>
            <person name="Copeland A."/>
            <person name="Barry K.W."/>
            <person name="Cichocki N."/>
            <person name="Veneault-Fourrey C."/>
            <person name="LaButti K."/>
            <person name="Lindquist E.A."/>
            <person name="Lipzen A."/>
            <person name="Lundell T."/>
            <person name="Morin E."/>
            <person name="Murat C."/>
            <person name="Riley R."/>
            <person name="Ohm R."/>
            <person name="Sun H."/>
            <person name="Tunlid A."/>
            <person name="Henrissat B."/>
            <person name="Grigoriev I.V."/>
            <person name="Hibbett D.S."/>
            <person name="Martin F."/>
        </authorList>
    </citation>
    <scope>NUCLEOTIDE SEQUENCE [LARGE SCALE GENOMIC DNA]</scope>
    <source>
        <strain evidence="3">441</strain>
    </source>
</reference>
<reference evidence="2 3" key="1">
    <citation type="submission" date="2014-04" db="EMBL/GenBank/DDBJ databases">
        <authorList>
            <consortium name="DOE Joint Genome Institute"/>
            <person name="Kuo A."/>
            <person name="Kohler A."/>
            <person name="Costa M.D."/>
            <person name="Nagy L.G."/>
            <person name="Floudas D."/>
            <person name="Copeland A."/>
            <person name="Barry K.W."/>
            <person name="Cichocki N."/>
            <person name="Veneault-Fourrey C."/>
            <person name="LaButti K."/>
            <person name="Lindquist E.A."/>
            <person name="Lipzen A."/>
            <person name="Lundell T."/>
            <person name="Morin E."/>
            <person name="Murat C."/>
            <person name="Sun H."/>
            <person name="Tunlid A."/>
            <person name="Henrissat B."/>
            <person name="Grigoriev I.V."/>
            <person name="Hibbett D.S."/>
            <person name="Martin F."/>
            <person name="Nordberg H.P."/>
            <person name="Cantor M.N."/>
            <person name="Hua S.X."/>
        </authorList>
    </citation>
    <scope>NUCLEOTIDE SEQUENCE [LARGE SCALE GENOMIC DNA]</scope>
    <source>
        <strain evidence="2 3">441</strain>
    </source>
</reference>
<feature type="non-terminal residue" evidence="2">
    <location>
        <position position="1"/>
    </location>
</feature>
<dbReference type="OrthoDB" id="2679862at2759"/>
<dbReference type="Proteomes" id="UP000054018">
    <property type="component" value="Unassembled WGS sequence"/>
</dbReference>